<dbReference type="GO" id="GO:0003676">
    <property type="term" value="F:nucleic acid binding"/>
    <property type="evidence" value="ECO:0007669"/>
    <property type="project" value="InterPro"/>
</dbReference>
<dbReference type="InterPro" id="IPR036875">
    <property type="entry name" value="Znf_CCHC_sf"/>
</dbReference>
<keyword evidence="1" id="KW-0862">Zinc</keyword>
<feature type="transmembrane region" description="Helical" evidence="3">
    <location>
        <begin position="1322"/>
        <end position="1342"/>
    </location>
</feature>
<keyword evidence="3" id="KW-0472">Membrane</keyword>
<feature type="region of interest" description="Disordered" evidence="2">
    <location>
        <begin position="785"/>
        <end position="808"/>
    </location>
</feature>
<feature type="compositionally biased region" description="Basic and acidic residues" evidence="2">
    <location>
        <begin position="431"/>
        <end position="444"/>
    </location>
</feature>
<feature type="region of interest" description="Disordered" evidence="2">
    <location>
        <begin position="431"/>
        <end position="457"/>
    </location>
</feature>
<dbReference type="Proteomes" id="UP000595140">
    <property type="component" value="Unassembled WGS sequence"/>
</dbReference>
<feature type="compositionally biased region" description="Basic and acidic residues" evidence="2">
    <location>
        <begin position="785"/>
        <end position="796"/>
    </location>
</feature>
<dbReference type="PROSITE" id="PS50878">
    <property type="entry name" value="RT_POL"/>
    <property type="match status" value="1"/>
</dbReference>
<accession>A0A484N0V9</accession>
<evidence type="ECO:0008006" key="8">
    <source>
        <dbReference type="Google" id="ProtNLM"/>
    </source>
</evidence>
<dbReference type="PANTHER" id="PTHR31635:SF196">
    <property type="entry name" value="REVERSE TRANSCRIPTASE DOMAIN-CONTAINING PROTEIN-RELATED"/>
    <property type="match status" value="1"/>
</dbReference>
<keyword evidence="7" id="KW-1185">Reference proteome</keyword>
<feature type="region of interest" description="Disordered" evidence="2">
    <location>
        <begin position="568"/>
        <end position="603"/>
    </location>
</feature>
<evidence type="ECO:0000313" key="6">
    <source>
        <dbReference type="EMBL" id="VFQ94479.1"/>
    </source>
</evidence>
<dbReference type="InterPro" id="IPR001878">
    <property type="entry name" value="Znf_CCHC"/>
</dbReference>
<evidence type="ECO:0000313" key="7">
    <source>
        <dbReference type="Proteomes" id="UP000595140"/>
    </source>
</evidence>
<dbReference type="InterPro" id="IPR000477">
    <property type="entry name" value="RT_dom"/>
</dbReference>
<dbReference type="PANTHER" id="PTHR31635">
    <property type="entry name" value="REVERSE TRANSCRIPTASE DOMAIN-CONTAINING PROTEIN-RELATED"/>
    <property type="match status" value="1"/>
</dbReference>
<name>A0A484N0V9_9ASTE</name>
<keyword evidence="1" id="KW-0863">Zinc-finger</keyword>
<keyword evidence="3" id="KW-0812">Transmembrane</keyword>
<dbReference type="SUPFAM" id="SSF57756">
    <property type="entry name" value="Retrovirus zinc finger-like domains"/>
    <property type="match status" value="1"/>
</dbReference>
<evidence type="ECO:0000259" key="5">
    <source>
        <dbReference type="PROSITE" id="PS50878"/>
    </source>
</evidence>
<evidence type="ECO:0000256" key="2">
    <source>
        <dbReference type="SAM" id="MobiDB-lite"/>
    </source>
</evidence>
<dbReference type="OrthoDB" id="1305671at2759"/>
<feature type="region of interest" description="Disordered" evidence="2">
    <location>
        <begin position="221"/>
        <end position="265"/>
    </location>
</feature>
<dbReference type="Pfam" id="PF08284">
    <property type="entry name" value="RVP_2"/>
    <property type="match status" value="1"/>
</dbReference>
<dbReference type="InterPro" id="IPR021109">
    <property type="entry name" value="Peptidase_aspartic_dom_sf"/>
</dbReference>
<dbReference type="GO" id="GO:0008270">
    <property type="term" value="F:zinc ion binding"/>
    <property type="evidence" value="ECO:0007669"/>
    <property type="project" value="UniProtKB-KW"/>
</dbReference>
<dbReference type="Pfam" id="PF00078">
    <property type="entry name" value="RVT_1"/>
    <property type="match status" value="1"/>
</dbReference>
<keyword evidence="1" id="KW-0479">Metal-binding</keyword>
<proteinExistence type="predicted"/>
<keyword evidence="3" id="KW-1133">Transmembrane helix</keyword>
<evidence type="ECO:0000256" key="3">
    <source>
        <dbReference type="SAM" id="Phobius"/>
    </source>
</evidence>
<dbReference type="CDD" id="cd01650">
    <property type="entry name" value="RT_nLTR_like"/>
    <property type="match status" value="1"/>
</dbReference>
<gene>
    <name evidence="6" type="ORF">CCAM_LOCUS36255</name>
</gene>
<sequence>MINGFYSKFIRSLTPEWRSKADAIQESIGITNVTIDGLRGNLKTYESTILYPSLGEQKKKGIALKATSSQEPAMEESSDEDNEFGLVIKKFHKFMRKEYERKGKKHVEPPKCYGCGEVGHIKPKCPNAKNEKEKKPFKKHRAYISWGGDSGEESSEGEENESANLCLMAHEEPPEEAYRVFNKRTLTVEESPHVVFAENDARLARKVSCDDLVDSLENIYLNDDDEVDNSKESQDEEVEPLVNEEQPQEEETPIPRAWRTSKNHPLDKVIGDINRKHMAQLMSMFQPMPPPQPQPRIVTFKTLKDNGAEEFRGDKMGEPQIALDWLEQMDRDRFDRAFTKEYVPIRYREERRDEFVALKQEGMSLPELRQKFDYLSQYATSLVSTPEDRLNEFVKKLRPDFRPYAALITTTDFNAAYDLIVKTEKSLDNLQATKKEDRSTKDSRPAASTGPSGKSFGFGGRRCPLSVHGKQFPADLIELPHKEFDIILGMDWLTEHRAVVDCSFRTVRLRAEDSSDVSLSGEEIRTVCDFSDVFPEDLPGLPLPREVEFSINLIPDSLENIYLNDDDEVENSKESQDEEVEPLINEEQPQEEETPIPRAWRTSQNHPLDKVIGDINRKDEDGSLISNVNGVEIYLNEENIQFLTGLCRDGQDLRLYVGEEGARFNETALLEEVGIRNFIPTPQQRRPTIASMSPVFRFIFYILTRILKPRKFNHTTLSQEDTKTIHVMIHNANINWCKFVMTHMFNATFDNQPLPYALLVMAILDEFHIKTDVGPKCKGTKHWEIDESSFHPRTDEATFPQPRPRCQPRATASTAAASTNPFLAKQMAALTTTLSRIDTNVSQTAQNVNILSRELHGKPLMPNSSMTHTLQILTESLPNYPMPKLIKVVNMEVEYWKQKSNIKWLDKGDANSKLFQAYAKGKRKKLSIKHIMTSGGRGTSSPNEIKEETIQHFQNLYTSNHTPSHSTITNLIPNVISMEDNIMLSAIPNMNEVKNVVWELNGDSASGPDGFNGNFFKTSRETIKNDVLIASQEFFLGRPIPCAYGSTYLTLIPKCLNPKRFDDYHPISLSTFMSKINTKILSNRLNILLHKLIPPEQAAFQKGRSIDDHILVAQEAIHINDKKVCGGNTIFKIDMAKAFDKMKWSFIEGILNAFGFSDQSINLLMANLKGTNISILINGEPYGFLKMSRKVKQGDPLSPLLYIITGEGLSRLLNHYADTNHLQRFNVGSVRFPSHLIYADDLMIFTKGDTRNLLKLKNILGEYLQASGQEINFSKSRFYTSRKTHSSQIQNMEKALGNGLDPGLEGVLTLFSFFFPLSPSSFFLLLPSFLVFLLFSPFFCFWKHAKFHSSKPSLF</sequence>
<protein>
    <recommendedName>
        <fullName evidence="8">CCHC-type domain-containing protein</fullName>
    </recommendedName>
</protein>
<reference evidence="6 7" key="1">
    <citation type="submission" date="2018-04" db="EMBL/GenBank/DDBJ databases">
        <authorList>
            <person name="Vogel A."/>
        </authorList>
    </citation>
    <scope>NUCLEOTIDE SEQUENCE [LARGE SCALE GENOMIC DNA]</scope>
</reference>
<dbReference type="Gene3D" id="2.40.70.10">
    <property type="entry name" value="Acid Proteases"/>
    <property type="match status" value="1"/>
</dbReference>
<feature type="domain" description="Reverse transcriptase" evidence="5">
    <location>
        <begin position="1033"/>
        <end position="1300"/>
    </location>
</feature>
<dbReference type="SMART" id="SM00343">
    <property type="entry name" value="ZnF_C2HC"/>
    <property type="match status" value="1"/>
</dbReference>
<organism evidence="6 7">
    <name type="scientific">Cuscuta campestris</name>
    <dbReference type="NCBI Taxonomy" id="132261"/>
    <lineage>
        <taxon>Eukaryota</taxon>
        <taxon>Viridiplantae</taxon>
        <taxon>Streptophyta</taxon>
        <taxon>Embryophyta</taxon>
        <taxon>Tracheophyta</taxon>
        <taxon>Spermatophyta</taxon>
        <taxon>Magnoliopsida</taxon>
        <taxon>eudicotyledons</taxon>
        <taxon>Gunneridae</taxon>
        <taxon>Pentapetalae</taxon>
        <taxon>asterids</taxon>
        <taxon>lamiids</taxon>
        <taxon>Solanales</taxon>
        <taxon>Convolvulaceae</taxon>
        <taxon>Cuscuteae</taxon>
        <taxon>Cuscuta</taxon>
        <taxon>Cuscuta subgen. Grammica</taxon>
        <taxon>Cuscuta sect. Cleistogrammica</taxon>
    </lineage>
</organism>
<evidence type="ECO:0000259" key="4">
    <source>
        <dbReference type="PROSITE" id="PS50158"/>
    </source>
</evidence>
<dbReference type="CDD" id="cd00303">
    <property type="entry name" value="retropepsin_like"/>
    <property type="match status" value="1"/>
</dbReference>
<dbReference type="EMBL" id="OOIL02005320">
    <property type="protein sequence ID" value="VFQ94479.1"/>
    <property type="molecule type" value="Genomic_DNA"/>
</dbReference>
<dbReference type="PROSITE" id="PS50158">
    <property type="entry name" value="ZF_CCHC"/>
    <property type="match status" value="1"/>
</dbReference>
<feature type="domain" description="CCHC-type" evidence="4">
    <location>
        <begin position="111"/>
        <end position="127"/>
    </location>
</feature>
<evidence type="ECO:0000256" key="1">
    <source>
        <dbReference type="PROSITE-ProRule" id="PRU00047"/>
    </source>
</evidence>